<protein>
    <submittedName>
        <fullName evidence="1">Uncharacterized protein</fullName>
    </submittedName>
</protein>
<reference evidence="2" key="1">
    <citation type="journal article" date="2018" name="Gigascience">
        <title>Genome assembly of the Pink Ipe (Handroanthus impetiginosus, Bignoniaceae), a highly valued, ecologically keystone Neotropical timber forest tree.</title>
        <authorList>
            <person name="Silva-Junior O.B."/>
            <person name="Grattapaglia D."/>
            <person name="Novaes E."/>
            <person name="Collevatti R.G."/>
        </authorList>
    </citation>
    <scope>NUCLEOTIDE SEQUENCE [LARGE SCALE GENOMIC DNA]</scope>
    <source>
        <strain evidence="2">cv. UFG-1</strain>
    </source>
</reference>
<evidence type="ECO:0000313" key="2">
    <source>
        <dbReference type="Proteomes" id="UP000231279"/>
    </source>
</evidence>
<sequence>MSTAVTRRCLRGDVVGWTLGAHHHRLAHGTSRQGWWLVLAMIFRRVSGDFFNELCSVSLVRVRWWRAPPLHGRTHVGFCWLRFRGNLTATYFDGELERAVCCAMGVRYQPGIS</sequence>
<organism evidence="1 2">
    <name type="scientific">Handroanthus impetiginosus</name>
    <dbReference type="NCBI Taxonomy" id="429701"/>
    <lineage>
        <taxon>Eukaryota</taxon>
        <taxon>Viridiplantae</taxon>
        <taxon>Streptophyta</taxon>
        <taxon>Embryophyta</taxon>
        <taxon>Tracheophyta</taxon>
        <taxon>Spermatophyta</taxon>
        <taxon>Magnoliopsida</taxon>
        <taxon>eudicotyledons</taxon>
        <taxon>Gunneridae</taxon>
        <taxon>Pentapetalae</taxon>
        <taxon>asterids</taxon>
        <taxon>lamiids</taxon>
        <taxon>Lamiales</taxon>
        <taxon>Bignoniaceae</taxon>
        <taxon>Crescentiina</taxon>
        <taxon>Tabebuia alliance</taxon>
        <taxon>Handroanthus</taxon>
    </lineage>
</organism>
<dbReference type="AlphaFoldDB" id="A0A2G9H479"/>
<comment type="caution">
    <text evidence="1">The sequence shown here is derived from an EMBL/GenBank/DDBJ whole genome shotgun (WGS) entry which is preliminary data.</text>
</comment>
<name>A0A2G9H479_9LAMI</name>
<proteinExistence type="predicted"/>
<dbReference type="EMBL" id="NKXS01002716">
    <property type="protein sequence ID" value="PIN12324.1"/>
    <property type="molecule type" value="Genomic_DNA"/>
</dbReference>
<accession>A0A2G9H479</accession>
<evidence type="ECO:0000313" key="1">
    <source>
        <dbReference type="EMBL" id="PIN12324.1"/>
    </source>
</evidence>
<keyword evidence="2" id="KW-1185">Reference proteome</keyword>
<dbReference type="Proteomes" id="UP000231279">
    <property type="component" value="Unassembled WGS sequence"/>
</dbReference>
<gene>
    <name evidence="1" type="ORF">CDL12_15067</name>
</gene>